<keyword evidence="3" id="KW-1185">Reference proteome</keyword>
<sequence length="116" mass="13764">MNAVHSEFYERQNDSAYILNQFRCHSSKQGHQYNKVFLIGMCILFFTIKFLYCIMYILIIHFLLLFHEHVGNKESLRVEGEVGYDDLYDQVFEFYRSKYCGKVMMLVVIGGGSFLY</sequence>
<organism evidence="2 3">
    <name type="scientific">Pisum sativum</name>
    <name type="common">Garden pea</name>
    <name type="synonym">Lathyrus oleraceus</name>
    <dbReference type="NCBI Taxonomy" id="3888"/>
    <lineage>
        <taxon>Eukaryota</taxon>
        <taxon>Viridiplantae</taxon>
        <taxon>Streptophyta</taxon>
        <taxon>Embryophyta</taxon>
        <taxon>Tracheophyta</taxon>
        <taxon>Spermatophyta</taxon>
        <taxon>Magnoliopsida</taxon>
        <taxon>eudicotyledons</taxon>
        <taxon>Gunneridae</taxon>
        <taxon>Pentapetalae</taxon>
        <taxon>rosids</taxon>
        <taxon>fabids</taxon>
        <taxon>Fabales</taxon>
        <taxon>Fabaceae</taxon>
        <taxon>Papilionoideae</taxon>
        <taxon>50 kb inversion clade</taxon>
        <taxon>NPAAA clade</taxon>
        <taxon>Hologalegina</taxon>
        <taxon>IRL clade</taxon>
        <taxon>Fabeae</taxon>
        <taxon>Lathyrus</taxon>
    </lineage>
</organism>
<dbReference type="Gene3D" id="3.30.830.10">
    <property type="entry name" value="Metalloenzyme, LuxS/M16 peptidase-like"/>
    <property type="match status" value="1"/>
</dbReference>
<keyword evidence="1" id="KW-1133">Transmembrane helix</keyword>
<dbReference type="EMBL" id="JAMSHJ010000005">
    <property type="protein sequence ID" value="KAI5403683.1"/>
    <property type="molecule type" value="Genomic_DNA"/>
</dbReference>
<protein>
    <submittedName>
        <fullName evidence="2">Uncharacterized protein</fullName>
    </submittedName>
</protein>
<name>A0A9D4WLI7_PEA</name>
<evidence type="ECO:0000313" key="3">
    <source>
        <dbReference type="Proteomes" id="UP001058974"/>
    </source>
</evidence>
<comment type="caution">
    <text evidence="2">The sequence shown here is derived from an EMBL/GenBank/DDBJ whole genome shotgun (WGS) entry which is preliminary data.</text>
</comment>
<feature type="transmembrane region" description="Helical" evidence="1">
    <location>
        <begin position="36"/>
        <end position="66"/>
    </location>
</feature>
<gene>
    <name evidence="2" type="ORF">KIW84_051013</name>
</gene>
<keyword evidence="1" id="KW-0472">Membrane</keyword>
<reference evidence="2 3" key="1">
    <citation type="journal article" date="2022" name="Nat. Genet.">
        <title>Improved pea reference genome and pan-genome highlight genomic features and evolutionary characteristics.</title>
        <authorList>
            <person name="Yang T."/>
            <person name="Liu R."/>
            <person name="Luo Y."/>
            <person name="Hu S."/>
            <person name="Wang D."/>
            <person name="Wang C."/>
            <person name="Pandey M.K."/>
            <person name="Ge S."/>
            <person name="Xu Q."/>
            <person name="Li N."/>
            <person name="Li G."/>
            <person name="Huang Y."/>
            <person name="Saxena R.K."/>
            <person name="Ji Y."/>
            <person name="Li M."/>
            <person name="Yan X."/>
            <person name="He Y."/>
            <person name="Liu Y."/>
            <person name="Wang X."/>
            <person name="Xiang C."/>
            <person name="Varshney R.K."/>
            <person name="Ding H."/>
            <person name="Gao S."/>
            <person name="Zong X."/>
        </authorList>
    </citation>
    <scope>NUCLEOTIDE SEQUENCE [LARGE SCALE GENOMIC DNA]</scope>
    <source>
        <strain evidence="2 3">cv. Zhongwan 6</strain>
    </source>
</reference>
<proteinExistence type="predicted"/>
<evidence type="ECO:0000256" key="1">
    <source>
        <dbReference type="SAM" id="Phobius"/>
    </source>
</evidence>
<dbReference type="Proteomes" id="UP001058974">
    <property type="component" value="Chromosome 5"/>
</dbReference>
<accession>A0A9D4WLI7</accession>
<evidence type="ECO:0000313" key="2">
    <source>
        <dbReference type="EMBL" id="KAI5403683.1"/>
    </source>
</evidence>
<keyword evidence="1" id="KW-0812">Transmembrane</keyword>
<dbReference type="AlphaFoldDB" id="A0A9D4WLI7"/>
<dbReference type="Gramene" id="Psat05G0101300-T1">
    <property type="protein sequence ID" value="KAI5403683.1"/>
    <property type="gene ID" value="KIW84_051013"/>
</dbReference>